<reference evidence="2 3" key="1">
    <citation type="submission" date="2019-07" db="EMBL/GenBank/DDBJ databases">
        <title>Reinekea sp. strain SSH23 genome sequencing and assembly.</title>
        <authorList>
            <person name="Kim I."/>
        </authorList>
    </citation>
    <scope>NUCLEOTIDE SEQUENCE [LARGE SCALE GENOMIC DNA]</scope>
    <source>
        <strain evidence="2 3">SSH23</strain>
    </source>
</reference>
<keyword evidence="1" id="KW-1133">Transmembrane helix</keyword>
<name>A0A5C8Z6I9_9GAMM</name>
<feature type="transmembrane region" description="Helical" evidence="1">
    <location>
        <begin position="265"/>
        <end position="284"/>
    </location>
</feature>
<feature type="transmembrane region" description="Helical" evidence="1">
    <location>
        <begin position="198"/>
        <end position="217"/>
    </location>
</feature>
<dbReference type="AlphaFoldDB" id="A0A5C8Z6I9"/>
<evidence type="ECO:0000313" key="2">
    <source>
        <dbReference type="EMBL" id="TXR53715.1"/>
    </source>
</evidence>
<keyword evidence="1" id="KW-0472">Membrane</keyword>
<feature type="transmembrane region" description="Helical" evidence="1">
    <location>
        <begin position="143"/>
        <end position="162"/>
    </location>
</feature>
<dbReference type="EMBL" id="VKAD01000001">
    <property type="protein sequence ID" value="TXR53715.1"/>
    <property type="molecule type" value="Genomic_DNA"/>
</dbReference>
<sequence length="352" mass="40069">MQVSKKEGRVLEQAISRWRETDVISEAEFDKLKASYKVTAFDWKRVAKYSFWLAISCIVIAISSALADQWLMGLLVSLFNLSDFMKSMSLAVLAVVLYFLGVIKKQRSPEKIFSNEAVFFLAVLTTAMAVAFLGMAIDNGSGHFSLLLLLAAIVYGLLGLWFPSKLVWLFSLLSLGAWFGAETGYVSGWGAYYLGMNYPLRFVVFGLVLIVLGSYLFHKWQARAEFLPTTKAVGMLYLFISLWILSLFGNYGDDYFWIMAQKSELLFWSILFALSAIVAIFHGVKYDDGMTRGFGLTFIFINLYTKFFEYFWQGTHKAIFFAILALSFWYLGTRAEKIWHMGSVKRLVKKST</sequence>
<proteinExistence type="predicted"/>
<feature type="transmembrane region" description="Helical" evidence="1">
    <location>
        <begin position="84"/>
        <end position="103"/>
    </location>
</feature>
<evidence type="ECO:0000313" key="3">
    <source>
        <dbReference type="Proteomes" id="UP000321764"/>
    </source>
</evidence>
<dbReference type="Proteomes" id="UP000321764">
    <property type="component" value="Unassembled WGS sequence"/>
</dbReference>
<gene>
    <name evidence="2" type="ORF">FME95_03915</name>
</gene>
<feature type="transmembrane region" description="Helical" evidence="1">
    <location>
        <begin position="318"/>
        <end position="335"/>
    </location>
</feature>
<comment type="caution">
    <text evidence="2">The sequence shown here is derived from an EMBL/GenBank/DDBJ whole genome shotgun (WGS) entry which is preliminary data.</text>
</comment>
<feature type="transmembrane region" description="Helical" evidence="1">
    <location>
        <begin position="229"/>
        <end position="245"/>
    </location>
</feature>
<dbReference type="RefSeq" id="WP_147713114.1">
    <property type="nucleotide sequence ID" value="NZ_VKAD01000001.1"/>
</dbReference>
<feature type="transmembrane region" description="Helical" evidence="1">
    <location>
        <begin position="51"/>
        <end position="72"/>
    </location>
</feature>
<accession>A0A5C8Z6I9</accession>
<protein>
    <submittedName>
        <fullName evidence="2">DUF2157 domain-containing protein</fullName>
    </submittedName>
</protein>
<organism evidence="2 3">
    <name type="scientific">Reinekea thalattae</name>
    <dbReference type="NCBI Taxonomy" id="2593301"/>
    <lineage>
        <taxon>Bacteria</taxon>
        <taxon>Pseudomonadati</taxon>
        <taxon>Pseudomonadota</taxon>
        <taxon>Gammaproteobacteria</taxon>
        <taxon>Oceanospirillales</taxon>
        <taxon>Saccharospirillaceae</taxon>
        <taxon>Reinekea</taxon>
    </lineage>
</organism>
<evidence type="ECO:0000256" key="1">
    <source>
        <dbReference type="SAM" id="Phobius"/>
    </source>
</evidence>
<feature type="transmembrane region" description="Helical" evidence="1">
    <location>
        <begin position="115"/>
        <end position="137"/>
    </location>
</feature>
<keyword evidence="1" id="KW-0812">Transmembrane</keyword>
<keyword evidence="3" id="KW-1185">Reference proteome</keyword>
<dbReference type="OrthoDB" id="1120077at2"/>